<organism evidence="1 2">
    <name type="scientific">Pseudomonas graminis</name>
    <dbReference type="NCBI Taxonomy" id="158627"/>
    <lineage>
        <taxon>Bacteria</taxon>
        <taxon>Pseudomonadati</taxon>
        <taxon>Pseudomonadota</taxon>
        <taxon>Gammaproteobacteria</taxon>
        <taxon>Pseudomonadales</taxon>
        <taxon>Pseudomonadaceae</taxon>
        <taxon>Pseudomonas</taxon>
    </lineage>
</organism>
<proteinExistence type="predicted"/>
<dbReference type="Proteomes" id="UP000095143">
    <property type="component" value="Unassembled WGS sequence"/>
</dbReference>
<gene>
    <name evidence="1" type="ORF">BBI10_12815</name>
</gene>
<keyword evidence="1" id="KW-0449">Lipoprotein</keyword>
<dbReference type="AlphaFoldDB" id="A0A1C2E0P7"/>
<dbReference type="Gene3D" id="2.60.40.4150">
    <property type="entry name" value="Type VI secretion system, lipoprotein SciN"/>
    <property type="match status" value="1"/>
</dbReference>
<comment type="caution">
    <text evidence="1">The sequence shown here is derived from an EMBL/GenBank/DDBJ whole genome shotgun (WGS) entry which is preliminary data.</text>
</comment>
<reference evidence="1 2" key="1">
    <citation type="submission" date="2016-08" db="EMBL/GenBank/DDBJ databases">
        <title>Whole genome sequence of Pseudomonas graminis strain UASWS1507, a potential biological control agent for agriculture.</title>
        <authorList>
            <person name="Crovadore J."/>
            <person name="Calmin G."/>
            <person name="Chablais R."/>
            <person name="Cochard B."/>
            <person name="Lefort F."/>
        </authorList>
    </citation>
    <scope>NUCLEOTIDE SEQUENCE [LARGE SCALE GENOMIC DNA]</scope>
    <source>
        <strain evidence="1 2">UASWS1507</strain>
    </source>
</reference>
<accession>A0A1C2E0P7</accession>
<dbReference type="PANTHER" id="PTHR37625">
    <property type="entry name" value="OUTER MEMBRANE LIPOPROTEIN-RELATED"/>
    <property type="match status" value="1"/>
</dbReference>
<dbReference type="PANTHER" id="PTHR37625:SF4">
    <property type="entry name" value="OUTER MEMBRANE LIPOPROTEIN"/>
    <property type="match status" value="1"/>
</dbReference>
<dbReference type="InterPro" id="IPR017734">
    <property type="entry name" value="T6SS_SciN"/>
</dbReference>
<dbReference type="InterPro" id="IPR038706">
    <property type="entry name" value="Type_VI_SciN-like_sf"/>
</dbReference>
<evidence type="ECO:0000313" key="2">
    <source>
        <dbReference type="Proteomes" id="UP000095143"/>
    </source>
</evidence>
<dbReference type="PROSITE" id="PS51257">
    <property type="entry name" value="PROKAR_LIPOPROTEIN"/>
    <property type="match status" value="1"/>
</dbReference>
<dbReference type="NCBIfam" id="TIGR03352">
    <property type="entry name" value="VI_chp_3"/>
    <property type="match status" value="1"/>
</dbReference>
<dbReference type="OrthoDB" id="5471061at2"/>
<evidence type="ECO:0000313" key="1">
    <source>
        <dbReference type="EMBL" id="OCX20587.1"/>
    </source>
</evidence>
<protein>
    <submittedName>
        <fullName evidence="1">Type VI secretion system-associated lipoprotein</fullName>
    </submittedName>
</protein>
<sequence>MSRRSTVFLHTLTALIALLMLAGCSTLSPYSHLTKLNLRLMASDQLNPDLNGRPSPVVVRLYELEHAVAFENADFFSLYERAKESLAPDLVATEELELRPGETVELKLSVHKGSRYVGVVAAYRDLSQASWRSTLYLAPQAATDVDLTLDENGIRPSHETLAEAVDQP</sequence>
<dbReference type="EMBL" id="MDEN01000062">
    <property type="protein sequence ID" value="OCX20587.1"/>
    <property type="molecule type" value="Genomic_DNA"/>
</dbReference>
<dbReference type="RefSeq" id="WP_065989072.1">
    <property type="nucleotide sequence ID" value="NZ_MDEN01000062.1"/>
</dbReference>
<name>A0A1C2E0P7_9PSED</name>
<dbReference type="Pfam" id="PF12790">
    <property type="entry name" value="T6SS-SciN"/>
    <property type="match status" value="1"/>
</dbReference>